<protein>
    <submittedName>
        <fullName evidence="1">24635_t:CDS:1</fullName>
    </submittedName>
</protein>
<comment type="caution">
    <text evidence="1">The sequence shown here is derived from an EMBL/GenBank/DDBJ whole genome shotgun (WGS) entry which is preliminary data.</text>
</comment>
<organism evidence="1 2">
    <name type="scientific">Cetraspora pellucida</name>
    <dbReference type="NCBI Taxonomy" id="1433469"/>
    <lineage>
        <taxon>Eukaryota</taxon>
        <taxon>Fungi</taxon>
        <taxon>Fungi incertae sedis</taxon>
        <taxon>Mucoromycota</taxon>
        <taxon>Glomeromycotina</taxon>
        <taxon>Glomeromycetes</taxon>
        <taxon>Diversisporales</taxon>
        <taxon>Gigasporaceae</taxon>
        <taxon>Cetraspora</taxon>
    </lineage>
</organism>
<evidence type="ECO:0000313" key="2">
    <source>
        <dbReference type="Proteomes" id="UP000789759"/>
    </source>
</evidence>
<gene>
    <name evidence="1" type="ORF">CPELLU_LOCUS15604</name>
</gene>
<accession>A0A9N9NW66</accession>
<evidence type="ECO:0000313" key="1">
    <source>
        <dbReference type="EMBL" id="CAG8766221.1"/>
    </source>
</evidence>
<dbReference type="AlphaFoldDB" id="A0A9N9NW66"/>
<name>A0A9N9NW66_9GLOM</name>
<dbReference type="EMBL" id="CAJVQA010020906">
    <property type="protein sequence ID" value="CAG8766221.1"/>
    <property type="molecule type" value="Genomic_DNA"/>
</dbReference>
<dbReference type="OrthoDB" id="2482535at2759"/>
<proteinExistence type="predicted"/>
<reference evidence="1" key="1">
    <citation type="submission" date="2021-06" db="EMBL/GenBank/DDBJ databases">
        <authorList>
            <person name="Kallberg Y."/>
            <person name="Tangrot J."/>
            <person name="Rosling A."/>
        </authorList>
    </citation>
    <scope>NUCLEOTIDE SEQUENCE</scope>
    <source>
        <strain evidence="1">FL966</strain>
    </source>
</reference>
<sequence>RPREKIWEYYIASNVVGDRSATCHYCSKYWSCGHPGEIEAHLANICHDVPIDMKTYWQESLSTKIHLNLLYDLPSRITLSNRLLEQEVARINLKIDAELKKWLSLSNDQEIASPEVIKQTDTLMISEVINITNLSIETDGQLKVNRSHGSNIKNSNSFNSSTNDLITRMFKANKFIAIIVEY</sequence>
<dbReference type="Proteomes" id="UP000789759">
    <property type="component" value="Unassembled WGS sequence"/>
</dbReference>
<feature type="non-terminal residue" evidence="1">
    <location>
        <position position="182"/>
    </location>
</feature>
<keyword evidence="2" id="KW-1185">Reference proteome</keyword>